<feature type="compositionally biased region" description="Low complexity" evidence="1">
    <location>
        <begin position="40"/>
        <end position="51"/>
    </location>
</feature>
<gene>
    <name evidence="2" type="ORF">GCM10009801_33360</name>
</gene>
<protein>
    <recommendedName>
        <fullName evidence="4">Secreted protein</fullName>
    </recommendedName>
</protein>
<reference evidence="2 3" key="1">
    <citation type="journal article" date="2019" name="Int. J. Syst. Evol. Microbiol.">
        <title>The Global Catalogue of Microorganisms (GCM) 10K type strain sequencing project: providing services to taxonomists for standard genome sequencing and annotation.</title>
        <authorList>
            <consortium name="The Broad Institute Genomics Platform"/>
            <consortium name="The Broad Institute Genome Sequencing Center for Infectious Disease"/>
            <person name="Wu L."/>
            <person name="Ma J."/>
        </authorList>
    </citation>
    <scope>NUCLEOTIDE SEQUENCE [LARGE SCALE GENOMIC DNA]</scope>
    <source>
        <strain evidence="2 3">JCM 15478</strain>
    </source>
</reference>
<evidence type="ECO:0000256" key="1">
    <source>
        <dbReference type="SAM" id="MobiDB-lite"/>
    </source>
</evidence>
<feature type="region of interest" description="Disordered" evidence="1">
    <location>
        <begin position="32"/>
        <end position="86"/>
    </location>
</feature>
<name>A0ABN2VYG6_9ACTN</name>
<sequence length="124" mass="13174">MLRGVTVVRMCLYALALVLSLVLAVDGVSGTEARAESRDAATAPKTAVKTAGEGEQEHAERAVRRTGRYAAAPPVPGEHPPRTSVRWTAPVALPHGDGIPPTGTAGVPWRRSVPLPVLHEVFRR</sequence>
<feature type="region of interest" description="Disordered" evidence="1">
    <location>
        <begin position="91"/>
        <end position="110"/>
    </location>
</feature>
<keyword evidence="3" id="KW-1185">Reference proteome</keyword>
<evidence type="ECO:0000313" key="2">
    <source>
        <dbReference type="EMBL" id="GAA2077323.1"/>
    </source>
</evidence>
<dbReference type="EMBL" id="BAAAPE010000008">
    <property type="protein sequence ID" value="GAA2077323.1"/>
    <property type="molecule type" value="Genomic_DNA"/>
</dbReference>
<dbReference type="RefSeq" id="WP_344528765.1">
    <property type="nucleotide sequence ID" value="NZ_BAAAPE010000008.1"/>
</dbReference>
<accession>A0ABN2VYG6</accession>
<evidence type="ECO:0008006" key="4">
    <source>
        <dbReference type="Google" id="ProtNLM"/>
    </source>
</evidence>
<evidence type="ECO:0000313" key="3">
    <source>
        <dbReference type="Proteomes" id="UP001500016"/>
    </source>
</evidence>
<comment type="caution">
    <text evidence="2">The sequence shown here is derived from an EMBL/GenBank/DDBJ whole genome shotgun (WGS) entry which is preliminary data.</text>
</comment>
<dbReference type="Proteomes" id="UP001500016">
    <property type="component" value="Unassembled WGS sequence"/>
</dbReference>
<organism evidence="2 3">
    <name type="scientific">Streptomyces albiaxialis</name>
    <dbReference type="NCBI Taxonomy" id="329523"/>
    <lineage>
        <taxon>Bacteria</taxon>
        <taxon>Bacillati</taxon>
        <taxon>Actinomycetota</taxon>
        <taxon>Actinomycetes</taxon>
        <taxon>Kitasatosporales</taxon>
        <taxon>Streptomycetaceae</taxon>
        <taxon>Streptomyces</taxon>
    </lineage>
</organism>
<proteinExistence type="predicted"/>